<evidence type="ECO:0000313" key="8">
    <source>
        <dbReference type="EMBL" id="GAA5149218.1"/>
    </source>
</evidence>
<evidence type="ECO:0008006" key="10">
    <source>
        <dbReference type="Google" id="ProtNLM"/>
    </source>
</evidence>
<evidence type="ECO:0000256" key="3">
    <source>
        <dbReference type="ARBA" id="ARBA00022801"/>
    </source>
</evidence>
<protein>
    <recommendedName>
        <fullName evidence="10">Family 43 glycosylhydrolase</fullName>
    </recommendedName>
</protein>
<dbReference type="InterPro" id="IPR023296">
    <property type="entry name" value="Glyco_hydro_beta-prop_sf"/>
</dbReference>
<proteinExistence type="inferred from homology"/>
<keyword evidence="9" id="KW-1185">Reference proteome</keyword>
<dbReference type="Pfam" id="PF04616">
    <property type="entry name" value="Glyco_hydro_43"/>
    <property type="match status" value="1"/>
</dbReference>
<feature type="region of interest" description="Disordered" evidence="6">
    <location>
        <begin position="26"/>
        <end position="46"/>
    </location>
</feature>
<dbReference type="InterPro" id="IPR050727">
    <property type="entry name" value="GH43_arabinanases"/>
</dbReference>
<dbReference type="RefSeq" id="WP_345458669.1">
    <property type="nucleotide sequence ID" value="NZ_BAABKG010000003.1"/>
</dbReference>
<comment type="pathway">
    <text evidence="1">Glycan metabolism; L-arabinan degradation.</text>
</comment>
<keyword evidence="4 5" id="KW-0326">Glycosidase</keyword>
<dbReference type="Gene3D" id="2.115.10.20">
    <property type="entry name" value="Glycosyl hydrolase domain, family 43"/>
    <property type="match status" value="1"/>
</dbReference>
<keyword evidence="7" id="KW-0732">Signal</keyword>
<evidence type="ECO:0000313" key="9">
    <source>
        <dbReference type="Proteomes" id="UP001500221"/>
    </source>
</evidence>
<sequence length="361" mass="38053">MRFSVGRVVPLLLLTGLLVVPARPGQAAPADQAGTPSARAAGSSFAMGDPDTVLAEDGRYVTYGTTVPPKRGDRCSPAARGKLYVPMLVHGGGAEVGLTDCASGDALPGGPGAWAVLDSGIWAPGVARYKGRWLMYYTASKRGTGRKCLGLAVSGSAYGPFRDAGSFVCPADRWAIDANPVVRDGTLWVAYRDDGVTSGPETAISVVRADRRGRAVPGSRRTLLRSTDIAWDTRGTDSGSHVVENPSLFAHKGRWHLAFAGNQWASPRYATGLAECGPASARPGPCRLLRDGANRPYFGFVGPGGIGPYRRLPGNRRGPGGLDVYTAAGGGLRVTWHWYDGRLRHPTTGTLTHGRGGFRVD</sequence>
<evidence type="ECO:0000256" key="4">
    <source>
        <dbReference type="ARBA" id="ARBA00023295"/>
    </source>
</evidence>
<evidence type="ECO:0000256" key="1">
    <source>
        <dbReference type="ARBA" id="ARBA00004834"/>
    </source>
</evidence>
<keyword evidence="3 5" id="KW-0378">Hydrolase</keyword>
<evidence type="ECO:0000256" key="2">
    <source>
        <dbReference type="ARBA" id="ARBA00009865"/>
    </source>
</evidence>
<reference evidence="9" key="1">
    <citation type="journal article" date="2019" name="Int. J. Syst. Evol. Microbiol.">
        <title>The Global Catalogue of Microorganisms (GCM) 10K type strain sequencing project: providing services to taxonomists for standard genome sequencing and annotation.</title>
        <authorList>
            <consortium name="The Broad Institute Genomics Platform"/>
            <consortium name="The Broad Institute Genome Sequencing Center for Infectious Disease"/>
            <person name="Wu L."/>
            <person name="Ma J."/>
        </authorList>
    </citation>
    <scope>NUCLEOTIDE SEQUENCE [LARGE SCALE GENOMIC DNA]</scope>
    <source>
        <strain evidence="9">JCM 18459</strain>
    </source>
</reference>
<gene>
    <name evidence="8" type="ORF">GCM10023340_24190</name>
</gene>
<feature type="signal peptide" evidence="7">
    <location>
        <begin position="1"/>
        <end position="27"/>
    </location>
</feature>
<dbReference type="Proteomes" id="UP001500221">
    <property type="component" value="Unassembled WGS sequence"/>
</dbReference>
<name>A0ABP9PN38_9ACTN</name>
<comment type="similarity">
    <text evidence="2 5">Belongs to the glycosyl hydrolase 43 family.</text>
</comment>
<dbReference type="EMBL" id="BAABKG010000003">
    <property type="protein sequence ID" value="GAA5149218.1"/>
    <property type="molecule type" value="Genomic_DNA"/>
</dbReference>
<accession>A0ABP9PN38</accession>
<feature type="chain" id="PRO_5047129246" description="Family 43 glycosylhydrolase" evidence="7">
    <location>
        <begin position="28"/>
        <end position="361"/>
    </location>
</feature>
<dbReference type="SUPFAM" id="SSF75005">
    <property type="entry name" value="Arabinanase/levansucrase/invertase"/>
    <property type="match status" value="1"/>
</dbReference>
<evidence type="ECO:0000256" key="6">
    <source>
        <dbReference type="SAM" id="MobiDB-lite"/>
    </source>
</evidence>
<dbReference type="PANTHER" id="PTHR43301:SF3">
    <property type="entry name" value="ARABINAN ENDO-1,5-ALPHA-L-ARABINOSIDASE A-RELATED"/>
    <property type="match status" value="1"/>
</dbReference>
<organism evidence="8 9">
    <name type="scientific">Nocardioides marinquilinus</name>
    <dbReference type="NCBI Taxonomy" id="1210400"/>
    <lineage>
        <taxon>Bacteria</taxon>
        <taxon>Bacillati</taxon>
        <taxon>Actinomycetota</taxon>
        <taxon>Actinomycetes</taxon>
        <taxon>Propionibacteriales</taxon>
        <taxon>Nocardioidaceae</taxon>
        <taxon>Nocardioides</taxon>
    </lineage>
</organism>
<dbReference type="PANTHER" id="PTHR43301">
    <property type="entry name" value="ARABINAN ENDO-1,5-ALPHA-L-ARABINOSIDASE"/>
    <property type="match status" value="1"/>
</dbReference>
<dbReference type="InterPro" id="IPR006710">
    <property type="entry name" value="Glyco_hydro_43"/>
</dbReference>
<evidence type="ECO:0000256" key="7">
    <source>
        <dbReference type="SAM" id="SignalP"/>
    </source>
</evidence>
<evidence type="ECO:0000256" key="5">
    <source>
        <dbReference type="RuleBase" id="RU361187"/>
    </source>
</evidence>
<comment type="caution">
    <text evidence="8">The sequence shown here is derived from an EMBL/GenBank/DDBJ whole genome shotgun (WGS) entry which is preliminary data.</text>
</comment>